<gene>
    <name evidence="2" type="ORF">A2893_02695</name>
</gene>
<dbReference type="Proteomes" id="UP000176725">
    <property type="component" value="Unassembled WGS sequence"/>
</dbReference>
<reference evidence="2 3" key="1">
    <citation type="journal article" date="2016" name="Nat. Commun.">
        <title>Thousands of microbial genomes shed light on interconnected biogeochemical processes in an aquifer system.</title>
        <authorList>
            <person name="Anantharaman K."/>
            <person name="Brown C.T."/>
            <person name="Hug L.A."/>
            <person name="Sharon I."/>
            <person name="Castelle C.J."/>
            <person name="Probst A.J."/>
            <person name="Thomas B.C."/>
            <person name="Singh A."/>
            <person name="Wilkins M.J."/>
            <person name="Karaoz U."/>
            <person name="Brodie E.L."/>
            <person name="Williams K.H."/>
            <person name="Hubbard S.S."/>
            <person name="Banfield J.F."/>
        </authorList>
    </citation>
    <scope>NUCLEOTIDE SEQUENCE [LARGE SCALE GENOMIC DNA]</scope>
</reference>
<feature type="domain" description="DUF4935" evidence="1">
    <location>
        <begin position="10"/>
        <end position="171"/>
    </location>
</feature>
<accession>A0A1F8BK00</accession>
<organism evidence="2 3">
    <name type="scientific">Candidatus Woesebacteria bacterium RIFCSPLOWO2_01_FULL_39_25</name>
    <dbReference type="NCBI Taxonomy" id="1802521"/>
    <lineage>
        <taxon>Bacteria</taxon>
        <taxon>Candidatus Woeseibacteriota</taxon>
    </lineage>
</organism>
<dbReference type="AlphaFoldDB" id="A0A1F8BK00"/>
<dbReference type="EMBL" id="MGHH01000016">
    <property type="protein sequence ID" value="OGM63618.1"/>
    <property type="molecule type" value="Genomic_DNA"/>
</dbReference>
<evidence type="ECO:0000313" key="2">
    <source>
        <dbReference type="EMBL" id="OGM63618.1"/>
    </source>
</evidence>
<evidence type="ECO:0000313" key="3">
    <source>
        <dbReference type="Proteomes" id="UP000176725"/>
    </source>
</evidence>
<dbReference type="InterPro" id="IPR032557">
    <property type="entry name" value="DUF4935"/>
</dbReference>
<dbReference type="STRING" id="1802521.A2893_02695"/>
<protein>
    <recommendedName>
        <fullName evidence="1">DUF4935 domain-containing protein</fullName>
    </recommendedName>
</protein>
<name>A0A1F8BK00_9BACT</name>
<proteinExistence type="predicted"/>
<evidence type="ECO:0000259" key="1">
    <source>
        <dbReference type="Pfam" id="PF16289"/>
    </source>
</evidence>
<sequence length="376" mass="44017">MTNKDFPKCIYLDTNILRKIGISNYGPAFLELKEWSKNVKAPIAMPESVWMEWLHDFSESVDKKALQTTNNLRDIEIILELKQKQFKLPENYIDILIKSIKKKIKLMGIEVIETPKNISIRQLVTMAAFKIRPFEDKREKGFRDTVILYTILEDAKKRNIKDCLFITEDKIFAHEDVQQIIKKYRVNIDIADSLETATVLIKSVLDEKIKIFMELKKQKLLNFIKSKQTEIFQYIKDNAELTEDFITKGGLLSKKQEIFGQIENIIEFEPLEIESAFEAAKSPTEEPPPKNSEYILISIKTRLKVEYLPFLLFNRPTVKVQDLSKYKEIMRTSTPRYYGEPTIIELERDPTVTALVTKNDKGEYIDLRLDRVNTMF</sequence>
<comment type="caution">
    <text evidence="2">The sequence shown here is derived from an EMBL/GenBank/DDBJ whole genome shotgun (WGS) entry which is preliminary data.</text>
</comment>
<dbReference type="Pfam" id="PF16289">
    <property type="entry name" value="PIN_12"/>
    <property type="match status" value="1"/>
</dbReference>